<keyword evidence="1" id="KW-1133">Transmembrane helix</keyword>
<dbReference type="GO" id="GO:0005886">
    <property type="term" value="C:plasma membrane"/>
    <property type="evidence" value="ECO:0007669"/>
    <property type="project" value="TreeGrafter"/>
</dbReference>
<feature type="domain" description="GGDEF" evidence="2">
    <location>
        <begin position="362"/>
        <end position="484"/>
    </location>
</feature>
<feature type="transmembrane region" description="Helical" evidence="1">
    <location>
        <begin position="223"/>
        <end position="240"/>
    </location>
</feature>
<dbReference type="GO" id="GO:0043709">
    <property type="term" value="P:cell adhesion involved in single-species biofilm formation"/>
    <property type="evidence" value="ECO:0007669"/>
    <property type="project" value="TreeGrafter"/>
</dbReference>
<feature type="transmembrane region" description="Helical" evidence="1">
    <location>
        <begin position="122"/>
        <end position="140"/>
    </location>
</feature>
<dbReference type="CDD" id="cd01949">
    <property type="entry name" value="GGDEF"/>
    <property type="match status" value="1"/>
</dbReference>
<dbReference type="Gene3D" id="3.30.70.270">
    <property type="match status" value="1"/>
</dbReference>
<evidence type="ECO:0000259" key="2">
    <source>
        <dbReference type="PROSITE" id="PS50887"/>
    </source>
</evidence>
<dbReference type="SMART" id="SM00267">
    <property type="entry name" value="GGDEF"/>
    <property type="match status" value="1"/>
</dbReference>
<proteinExistence type="predicted"/>
<name>A0A919MF94_9ACTN</name>
<dbReference type="InterPro" id="IPR029787">
    <property type="entry name" value="Nucleotide_cyclase"/>
</dbReference>
<keyword evidence="1" id="KW-0812">Transmembrane</keyword>
<keyword evidence="1" id="KW-0472">Membrane</keyword>
<dbReference type="PANTHER" id="PTHR45138:SF24">
    <property type="entry name" value="DIGUANYLATE CYCLASE DGCC-RELATED"/>
    <property type="match status" value="1"/>
</dbReference>
<feature type="transmembrane region" description="Helical" evidence="1">
    <location>
        <begin position="34"/>
        <end position="51"/>
    </location>
</feature>
<evidence type="ECO:0000256" key="1">
    <source>
        <dbReference type="SAM" id="Phobius"/>
    </source>
</evidence>
<feature type="transmembrane region" description="Helical" evidence="1">
    <location>
        <begin position="93"/>
        <end position="110"/>
    </location>
</feature>
<dbReference type="InterPro" id="IPR000160">
    <property type="entry name" value="GGDEF_dom"/>
</dbReference>
<dbReference type="SUPFAM" id="SSF55073">
    <property type="entry name" value="Nucleotide cyclase"/>
    <property type="match status" value="1"/>
</dbReference>
<dbReference type="FunFam" id="3.30.70.270:FF:000001">
    <property type="entry name" value="Diguanylate cyclase domain protein"/>
    <property type="match status" value="1"/>
</dbReference>
<feature type="transmembrane region" description="Helical" evidence="1">
    <location>
        <begin position="58"/>
        <end position="81"/>
    </location>
</feature>
<dbReference type="InterPro" id="IPR050469">
    <property type="entry name" value="Diguanylate_Cyclase"/>
</dbReference>
<evidence type="ECO:0000313" key="3">
    <source>
        <dbReference type="EMBL" id="GIE47284.1"/>
    </source>
</evidence>
<keyword evidence="4" id="KW-1185">Reference proteome</keyword>
<organism evidence="3 4">
    <name type="scientific">Actinoplanes nipponensis</name>
    <dbReference type="NCBI Taxonomy" id="135950"/>
    <lineage>
        <taxon>Bacteria</taxon>
        <taxon>Bacillati</taxon>
        <taxon>Actinomycetota</taxon>
        <taxon>Actinomycetes</taxon>
        <taxon>Micromonosporales</taxon>
        <taxon>Micromonosporaceae</taxon>
        <taxon>Actinoplanes</taxon>
    </lineage>
</organism>
<dbReference type="PROSITE" id="PS50887">
    <property type="entry name" value="GGDEF"/>
    <property type="match status" value="1"/>
</dbReference>
<dbReference type="PANTHER" id="PTHR45138">
    <property type="entry name" value="REGULATORY COMPONENTS OF SENSORY TRANSDUCTION SYSTEM"/>
    <property type="match status" value="1"/>
</dbReference>
<feature type="transmembrane region" description="Helical" evidence="1">
    <location>
        <begin position="291"/>
        <end position="311"/>
    </location>
</feature>
<dbReference type="GO" id="GO:0052621">
    <property type="term" value="F:diguanylate cyclase activity"/>
    <property type="evidence" value="ECO:0007669"/>
    <property type="project" value="TreeGrafter"/>
</dbReference>
<reference evidence="3" key="1">
    <citation type="submission" date="2021-01" db="EMBL/GenBank/DDBJ databases">
        <title>Whole genome shotgun sequence of Actinoplanes nipponensis NBRC 14063.</title>
        <authorList>
            <person name="Komaki H."/>
            <person name="Tamura T."/>
        </authorList>
    </citation>
    <scope>NUCLEOTIDE SEQUENCE</scope>
    <source>
        <strain evidence="3">NBRC 14063</strain>
    </source>
</reference>
<feature type="transmembrane region" description="Helical" evidence="1">
    <location>
        <begin position="185"/>
        <end position="203"/>
    </location>
</feature>
<accession>A0A919MF94</accession>
<dbReference type="GO" id="GO:1902201">
    <property type="term" value="P:negative regulation of bacterial-type flagellum-dependent cell motility"/>
    <property type="evidence" value="ECO:0007669"/>
    <property type="project" value="TreeGrafter"/>
</dbReference>
<comment type="caution">
    <text evidence="3">The sequence shown here is derived from an EMBL/GenBank/DDBJ whole genome shotgun (WGS) entry which is preliminary data.</text>
</comment>
<gene>
    <name evidence="3" type="ORF">Ani05nite_08180</name>
</gene>
<dbReference type="AlphaFoldDB" id="A0A919MF94"/>
<dbReference type="Proteomes" id="UP000647172">
    <property type="component" value="Unassembled WGS sequence"/>
</dbReference>
<dbReference type="NCBIfam" id="TIGR00254">
    <property type="entry name" value="GGDEF"/>
    <property type="match status" value="1"/>
</dbReference>
<feature type="transmembrane region" description="Helical" evidence="1">
    <location>
        <begin position="152"/>
        <end position="173"/>
    </location>
</feature>
<sequence length="495" mass="53519">MAHRRTWFTAASLAAVLAYQWTPDTWVQTVCYDVIGFAGVAAMVVGLLLHRPARPLPWWLLLAGQFCYVGGDMVAAVMRRWLEMEPFPAPADYMYLVGYALQAAALLMIIQRRPRGGDGAALLEASIIGAAFALVSWVFLMKPVVLDNELTLTGKLISVGYPALDLLLLALLARLLAGRGARVPAFWWLASSIALTLGGDYVWAFTDRMAYDGSTVFSHLLDAVYLVSFLSCGIAALHPSMRRITDDDATTVAERLGPTKLLLLTAATLIGPLVLAWQAGRNDGRVDAAAAISIGCISMFLLVIARMALLLKQVQIQAGLLEEQADVLRELARHDALTGLPNRRAWDAALSAAVTRGARDGSSFCVAMLDLDHFKRYNDSFGHPAGDRLLKTAAATWTTRLRRSDLLARYGGEEFVVLLPDTTAAQAVALLDELRAVTPEHQTFSAGIAVWDGAESGHTLLERADRALYTAKEAGRDRVACAPDAVRAGTAAMIS</sequence>
<dbReference type="InterPro" id="IPR043128">
    <property type="entry name" value="Rev_trsase/Diguanyl_cyclase"/>
</dbReference>
<feature type="transmembrane region" description="Helical" evidence="1">
    <location>
        <begin position="261"/>
        <end position="279"/>
    </location>
</feature>
<dbReference type="RefSeq" id="WP_203765096.1">
    <property type="nucleotide sequence ID" value="NZ_BAAAYJ010000083.1"/>
</dbReference>
<dbReference type="EMBL" id="BOMQ01000009">
    <property type="protein sequence ID" value="GIE47284.1"/>
    <property type="molecule type" value="Genomic_DNA"/>
</dbReference>
<evidence type="ECO:0000313" key="4">
    <source>
        <dbReference type="Proteomes" id="UP000647172"/>
    </source>
</evidence>
<dbReference type="Pfam" id="PF00990">
    <property type="entry name" value="GGDEF"/>
    <property type="match status" value="1"/>
</dbReference>
<protein>
    <recommendedName>
        <fullName evidence="2">GGDEF domain-containing protein</fullName>
    </recommendedName>
</protein>